<evidence type="ECO:0008006" key="2">
    <source>
        <dbReference type="Google" id="ProtNLM"/>
    </source>
</evidence>
<dbReference type="AlphaFoldDB" id="S5TLB9"/>
<dbReference type="EMBL" id="KF264553">
    <property type="protein sequence ID" value="AGS49745.1"/>
    <property type="molecule type" value="Genomic_DNA"/>
</dbReference>
<protein>
    <recommendedName>
        <fullName evidence="2">WD-40 repeat protein</fullName>
    </recommendedName>
</protein>
<name>S5TLB9_9BACT</name>
<proteinExistence type="predicted"/>
<organism evidence="1">
    <name type="scientific">uncultured bacterium esnapd14</name>
    <dbReference type="NCBI Taxonomy" id="1366594"/>
    <lineage>
        <taxon>Bacteria</taxon>
        <taxon>environmental samples</taxon>
    </lineage>
</organism>
<reference evidence="1" key="1">
    <citation type="journal article" date="2013" name="Proc. Natl. Acad. Sci. U.S.A.">
        <title>Mapping gene clusters within arrayed metagenomic libraries to expand the structural diversity of biomedically relevant natural products.</title>
        <authorList>
            <person name="Owen J.G."/>
            <person name="Reddy B.V."/>
            <person name="Ternei M.A."/>
            <person name="Charlop-Powers Z."/>
            <person name="Calle P.Y."/>
            <person name="Kim J.H."/>
            <person name="Brady S.F."/>
        </authorList>
    </citation>
    <scope>NUCLEOTIDE SEQUENCE</scope>
</reference>
<sequence length="34" mass="3722">MLDGRPVAVTASKDQTAIIWDLMTARSIELTNFG</sequence>
<accession>S5TLB9</accession>
<evidence type="ECO:0000313" key="1">
    <source>
        <dbReference type="EMBL" id="AGS49745.1"/>
    </source>
</evidence>